<proteinExistence type="predicted"/>
<evidence type="ECO:0000313" key="3">
    <source>
        <dbReference type="Proteomes" id="UP001138500"/>
    </source>
</evidence>
<keyword evidence="3" id="KW-1185">Reference proteome</keyword>
<feature type="region of interest" description="Disordered" evidence="1">
    <location>
        <begin position="1"/>
        <end position="26"/>
    </location>
</feature>
<comment type="caution">
    <text evidence="2">The sequence shown here is derived from an EMBL/GenBank/DDBJ whole genome shotgun (WGS) entry which is preliminary data.</text>
</comment>
<accession>A0A9W7SW34</accession>
<dbReference type="OrthoDB" id="5398371at2759"/>
<gene>
    <name evidence="2" type="ORF">Tdes44962_MAKER01916</name>
</gene>
<sequence length="423" mass="48517">MDMAPRSVKRISKTHPGQSYAPEIHAGPPVDEHGIINVAAHGDIVLSVELDDNMDAARFRVSQPGLKRHSRVFERLLEPGRFGEGTRVEDELKILRERYHSTLEVPSNELPVVKIKDIGRISHVRSIVALFTDFLYILHGKETFNFPPVPNLANLAIAADFFDAVEVLKSYVKRKKMLQAADGKTKADGTLSEEKVRQRLLVAIMLDYPPWLERYSIRLITKGWVGKEADISAPLWWDLPMRIEEELAYRRECVLDTIQSLQTHFLGLYTTRERQCKLGYDSSAQCDSFQLGEMVRFFTRIGTMRLQGAIFNTSEPGEPYGGDIYELLDTLQQVPEYQVDRHHSHCGIRTRITPMLDTLRRLVGQLGICPICQEEDRATYLWVDAKRPLLWRKTASLTVPQGHRSRHVELREVFTATERDWGR</sequence>
<evidence type="ECO:0000313" key="2">
    <source>
        <dbReference type="EMBL" id="KAH9835997.1"/>
    </source>
</evidence>
<dbReference type="Proteomes" id="UP001138500">
    <property type="component" value="Unassembled WGS sequence"/>
</dbReference>
<name>A0A9W7SW34_9PEZI</name>
<organism evidence="2 3">
    <name type="scientific">Teratosphaeria destructans</name>
    <dbReference type="NCBI Taxonomy" id="418781"/>
    <lineage>
        <taxon>Eukaryota</taxon>
        <taxon>Fungi</taxon>
        <taxon>Dikarya</taxon>
        <taxon>Ascomycota</taxon>
        <taxon>Pezizomycotina</taxon>
        <taxon>Dothideomycetes</taxon>
        <taxon>Dothideomycetidae</taxon>
        <taxon>Mycosphaerellales</taxon>
        <taxon>Teratosphaeriaceae</taxon>
        <taxon>Teratosphaeria</taxon>
    </lineage>
</organism>
<evidence type="ECO:0008006" key="4">
    <source>
        <dbReference type="Google" id="ProtNLM"/>
    </source>
</evidence>
<protein>
    <recommendedName>
        <fullName evidence="4">BTB domain-containing protein</fullName>
    </recommendedName>
</protein>
<reference evidence="2 3" key="2">
    <citation type="journal article" date="2021" name="Curr. Genet.">
        <title>Genetic response to nitrogen starvation in the aggressive Eucalyptus foliar pathogen Teratosphaeria destructans.</title>
        <authorList>
            <person name="Havenga M."/>
            <person name="Wingfield B.D."/>
            <person name="Wingfield M.J."/>
            <person name="Dreyer L.L."/>
            <person name="Roets F."/>
            <person name="Aylward J."/>
        </authorList>
    </citation>
    <scope>NUCLEOTIDE SEQUENCE [LARGE SCALE GENOMIC DNA]</scope>
    <source>
        <strain evidence="2">CMW44962</strain>
    </source>
</reference>
<dbReference type="AlphaFoldDB" id="A0A9W7SW34"/>
<dbReference type="EMBL" id="RIBY02000890">
    <property type="protein sequence ID" value="KAH9835997.1"/>
    <property type="molecule type" value="Genomic_DNA"/>
</dbReference>
<reference evidence="2 3" key="1">
    <citation type="journal article" date="2018" name="IMA Fungus">
        <title>IMA Genome-F 10: Nine draft genome sequences of Claviceps purpurea s.lat., including C. arundinis, C. humidiphila, and C. cf. spartinae, pseudomolecules for the pitch canker pathogen Fusarium circinatum, draft genome of Davidsoniella eucalypti, Grosmannia galeiformis, Quambalaria eucalypti, and Teratosphaeria destructans.</title>
        <authorList>
            <person name="Wingfield B.D."/>
            <person name="Liu M."/>
            <person name="Nguyen H.D."/>
            <person name="Lane F.A."/>
            <person name="Morgan S.W."/>
            <person name="De Vos L."/>
            <person name="Wilken P.M."/>
            <person name="Duong T.A."/>
            <person name="Aylward J."/>
            <person name="Coetzee M.P."/>
            <person name="Dadej K."/>
            <person name="De Beer Z.W."/>
            <person name="Findlay W."/>
            <person name="Havenga M."/>
            <person name="Kolarik M."/>
            <person name="Menzies J.G."/>
            <person name="Naidoo K."/>
            <person name="Pochopski O."/>
            <person name="Shoukouhi P."/>
            <person name="Santana Q.C."/>
            <person name="Seifert K.A."/>
            <person name="Soal N."/>
            <person name="Steenkamp E.T."/>
            <person name="Tatham C.T."/>
            <person name="van der Nest M.A."/>
            <person name="Wingfield M.J."/>
        </authorList>
    </citation>
    <scope>NUCLEOTIDE SEQUENCE [LARGE SCALE GENOMIC DNA]</scope>
    <source>
        <strain evidence="2">CMW44962</strain>
    </source>
</reference>
<evidence type="ECO:0000256" key="1">
    <source>
        <dbReference type="SAM" id="MobiDB-lite"/>
    </source>
</evidence>